<dbReference type="AlphaFoldDB" id="A0A317N3L1"/>
<dbReference type="InterPro" id="IPR012338">
    <property type="entry name" value="Beta-lactam/transpept-like"/>
</dbReference>
<dbReference type="Gene3D" id="3.40.710.10">
    <property type="entry name" value="DD-peptidase/beta-lactamase superfamily"/>
    <property type="match status" value="1"/>
</dbReference>
<dbReference type="EMBL" id="QGTL01000015">
    <property type="protein sequence ID" value="PWV69850.1"/>
    <property type="molecule type" value="Genomic_DNA"/>
</dbReference>
<protein>
    <submittedName>
        <fullName evidence="3">CubicO group peptidase (Beta-lactamase class C family)</fullName>
    </submittedName>
</protein>
<dbReference type="SUPFAM" id="SSF56601">
    <property type="entry name" value="beta-lactamase/transpeptidase-like"/>
    <property type="match status" value="1"/>
</dbReference>
<feature type="chain" id="PRO_5016270762" evidence="1">
    <location>
        <begin position="28"/>
        <end position="446"/>
    </location>
</feature>
<dbReference type="PANTHER" id="PTHR43283">
    <property type="entry name" value="BETA-LACTAMASE-RELATED"/>
    <property type="match status" value="1"/>
</dbReference>
<accession>A0A317N3L1</accession>
<organism evidence="3 4">
    <name type="scientific">Nocardia neocaledoniensis</name>
    <dbReference type="NCBI Taxonomy" id="236511"/>
    <lineage>
        <taxon>Bacteria</taxon>
        <taxon>Bacillati</taxon>
        <taxon>Actinomycetota</taxon>
        <taxon>Actinomycetes</taxon>
        <taxon>Mycobacteriales</taxon>
        <taxon>Nocardiaceae</taxon>
        <taxon>Nocardia</taxon>
    </lineage>
</organism>
<name>A0A317N3L1_9NOCA</name>
<feature type="domain" description="Beta-lactamase-related" evidence="2">
    <location>
        <begin position="71"/>
        <end position="339"/>
    </location>
</feature>
<proteinExistence type="predicted"/>
<evidence type="ECO:0000313" key="4">
    <source>
        <dbReference type="Proteomes" id="UP000246410"/>
    </source>
</evidence>
<dbReference type="PANTHER" id="PTHR43283:SF7">
    <property type="entry name" value="BETA-LACTAMASE-RELATED DOMAIN-CONTAINING PROTEIN"/>
    <property type="match status" value="1"/>
</dbReference>
<sequence>MILGRGAPVIFALGVALSATVSPTASATPDFRCAEPAPGAAPARATAEQVGMDQAAVDEAMRFGVQAKAHAIQIYRHGCLVADHGVPGDAPMPLFSASKGVTAVAVGRAVTLGYFGLDDPLGEFFPTADAEHAAITVRQVLNQTTGLHFSWPADIAVIATDAIERTLSSPVRFAPGTTFQYAQAVLSLLPKIIEITTGIDYQRFVDEQVMSPLGIERGDWVWLRDRAGTTSVAGGLAMRPADLARIGQMLVRGGSWGGQRLIDPEFLRQAVTPTPANGGYGFLWWLNAGETYRGVNVPMPVEYPHRLFPGLPYDAYAFSGALGQFLVVIPSRDMVIVRLGVPATIDPDNITGFLTGTSNPDNRLLFHRVVAAVREQPEPLDDPNIAPDPVHRPGATPEERAALLDAQNVLDILLGAGVYATDTAGPFGDLGAQVAAAFGATATTPR</sequence>
<dbReference type="InterPro" id="IPR001466">
    <property type="entry name" value="Beta-lactam-related"/>
</dbReference>
<comment type="caution">
    <text evidence="3">The sequence shown here is derived from an EMBL/GenBank/DDBJ whole genome shotgun (WGS) entry which is preliminary data.</text>
</comment>
<dbReference type="Proteomes" id="UP000246410">
    <property type="component" value="Unassembled WGS sequence"/>
</dbReference>
<dbReference type="Pfam" id="PF00144">
    <property type="entry name" value="Beta-lactamase"/>
    <property type="match status" value="1"/>
</dbReference>
<feature type="signal peptide" evidence="1">
    <location>
        <begin position="1"/>
        <end position="27"/>
    </location>
</feature>
<keyword evidence="4" id="KW-1185">Reference proteome</keyword>
<evidence type="ECO:0000259" key="2">
    <source>
        <dbReference type="Pfam" id="PF00144"/>
    </source>
</evidence>
<gene>
    <name evidence="3" type="ORF">DFR69_11577</name>
</gene>
<reference evidence="3 4" key="1">
    <citation type="submission" date="2018-05" db="EMBL/GenBank/DDBJ databases">
        <title>Genomic Encyclopedia of Type Strains, Phase IV (KMG-IV): sequencing the most valuable type-strain genomes for metagenomic binning, comparative biology and taxonomic classification.</title>
        <authorList>
            <person name="Goeker M."/>
        </authorList>
    </citation>
    <scope>NUCLEOTIDE SEQUENCE [LARGE SCALE GENOMIC DNA]</scope>
    <source>
        <strain evidence="3 4">DSM 44717</strain>
    </source>
</reference>
<evidence type="ECO:0000256" key="1">
    <source>
        <dbReference type="SAM" id="SignalP"/>
    </source>
</evidence>
<keyword evidence="1" id="KW-0732">Signal</keyword>
<evidence type="ECO:0000313" key="3">
    <source>
        <dbReference type="EMBL" id="PWV69850.1"/>
    </source>
</evidence>
<dbReference type="InterPro" id="IPR050789">
    <property type="entry name" value="Diverse_Enzym_Activities"/>
</dbReference>